<proteinExistence type="predicted"/>
<accession>A0A6C2YQ48</accession>
<dbReference type="AlphaFoldDB" id="A0A6C2YQ48"/>
<dbReference type="RefSeq" id="WP_162658761.1">
    <property type="nucleotide sequence ID" value="NZ_LR593887.1"/>
</dbReference>
<dbReference type="InterPro" id="IPR032675">
    <property type="entry name" value="LRR_dom_sf"/>
</dbReference>
<dbReference type="PANTHER" id="PTHR24113">
    <property type="entry name" value="RAN GTPASE-ACTIVATING PROTEIN 1"/>
    <property type="match status" value="1"/>
</dbReference>
<evidence type="ECO:0000256" key="1">
    <source>
        <dbReference type="ARBA" id="ARBA00022614"/>
    </source>
</evidence>
<keyword evidence="2" id="KW-0677">Repeat</keyword>
<dbReference type="InterPro" id="IPR003591">
    <property type="entry name" value="Leu-rich_rpt_typical-subtyp"/>
</dbReference>
<name>A0A6C2YQ48_9BACT</name>
<dbReference type="InterPro" id="IPR001611">
    <property type="entry name" value="Leu-rich_rpt"/>
</dbReference>
<sequence>MSVQSSLLAAVREFPEDDAPRLIYADWFEERGGDFDFERAQFIRLQCALAQMGPDEPGRFDLESTEHKWLQRFTALWRAEQRIVAQQLHFRRGFPNHARLSWESFLTEAMNWLPESTVRHIALGPIPFQTDYSAPLRNHPIYQWIGSLELEDPPVNPNHLRAILSSRNLYGLRGLRLRPYYPESTIPGNLTYVEYLDILTHSEALRELRTLDLRGGSLSDRGAARLAQSSVLQNLQSLNLSSNRIGLAGVRNLVRSRFFPNLRRLSIGFNLLDELSLRQFAEAERDIPFQLLELTDIASISSPDVCHFLEWSGLDGIEQLRLSGSPLCESAMRVLCHPVRWEGMNRLDLNQTQLSGWSMRWLAENGHFPKLRRLDLSHNSIRDTGVRAIASASWAETLTALNLSRNQLGGPGTKALFQSTHLGLLERLDLSANYLGTPTMLAIAESSQLTNLRELNLEANHIDDEGAVALLTSPRLASVRVFRLAGNPISESCREMLGESFGIRVTL</sequence>
<dbReference type="SUPFAM" id="SSF52047">
    <property type="entry name" value="RNI-like"/>
    <property type="match status" value="1"/>
</dbReference>
<dbReference type="GO" id="GO:0005096">
    <property type="term" value="F:GTPase activator activity"/>
    <property type="evidence" value="ECO:0007669"/>
    <property type="project" value="InterPro"/>
</dbReference>
<evidence type="ECO:0008006" key="5">
    <source>
        <dbReference type="Google" id="ProtNLM"/>
    </source>
</evidence>
<dbReference type="Pfam" id="PF13516">
    <property type="entry name" value="LRR_6"/>
    <property type="match status" value="4"/>
</dbReference>
<dbReference type="NCBIfam" id="TIGR02996">
    <property type="entry name" value="rpt_mate_G_obs"/>
    <property type="match status" value="1"/>
</dbReference>
<dbReference type="EMBL" id="LR593887">
    <property type="protein sequence ID" value="VTS04560.1"/>
    <property type="molecule type" value="Genomic_DNA"/>
</dbReference>
<evidence type="ECO:0000313" key="4">
    <source>
        <dbReference type="Proteomes" id="UP000464378"/>
    </source>
</evidence>
<dbReference type="PANTHER" id="PTHR24113:SF15">
    <property type="entry name" value="NACHT DOMAIN-CONTAINING PROTEIN"/>
    <property type="match status" value="1"/>
</dbReference>
<dbReference type="KEGG" id="tim:GMBLW1_03640"/>
<organism evidence="3">
    <name type="scientific">Tuwongella immobilis</name>
    <dbReference type="NCBI Taxonomy" id="692036"/>
    <lineage>
        <taxon>Bacteria</taxon>
        <taxon>Pseudomonadati</taxon>
        <taxon>Planctomycetota</taxon>
        <taxon>Planctomycetia</taxon>
        <taxon>Gemmatales</taxon>
        <taxon>Gemmataceae</taxon>
        <taxon>Tuwongella</taxon>
    </lineage>
</organism>
<evidence type="ECO:0000256" key="2">
    <source>
        <dbReference type="ARBA" id="ARBA00022737"/>
    </source>
</evidence>
<dbReference type="InParanoid" id="A0A6C2YQ48"/>
<dbReference type="SMART" id="SM00369">
    <property type="entry name" value="LRR_TYP"/>
    <property type="match status" value="5"/>
</dbReference>
<dbReference type="InterPro" id="IPR014338">
    <property type="entry name" value="CHP02996_rpt-companion-dom"/>
</dbReference>
<dbReference type="PROSITE" id="PS51450">
    <property type="entry name" value="LRR"/>
    <property type="match status" value="2"/>
</dbReference>
<dbReference type="SMART" id="SM00367">
    <property type="entry name" value="LRR_CC"/>
    <property type="match status" value="4"/>
</dbReference>
<evidence type="ECO:0000313" key="3">
    <source>
        <dbReference type="EMBL" id="VIP03596.1"/>
    </source>
</evidence>
<keyword evidence="4" id="KW-1185">Reference proteome</keyword>
<dbReference type="InterPro" id="IPR027038">
    <property type="entry name" value="RanGap"/>
</dbReference>
<dbReference type="GO" id="GO:0031267">
    <property type="term" value="F:small GTPase binding"/>
    <property type="evidence" value="ECO:0007669"/>
    <property type="project" value="TreeGrafter"/>
</dbReference>
<dbReference type="Gene3D" id="3.80.10.10">
    <property type="entry name" value="Ribonuclease Inhibitor"/>
    <property type="match status" value="3"/>
</dbReference>
<dbReference type="GO" id="GO:0006913">
    <property type="term" value="P:nucleocytoplasmic transport"/>
    <property type="evidence" value="ECO:0007669"/>
    <property type="project" value="TreeGrafter"/>
</dbReference>
<dbReference type="Proteomes" id="UP000464378">
    <property type="component" value="Chromosome"/>
</dbReference>
<dbReference type="SMART" id="SM00368">
    <property type="entry name" value="LRR_RI"/>
    <property type="match status" value="5"/>
</dbReference>
<dbReference type="InterPro" id="IPR006553">
    <property type="entry name" value="Leu-rich_rpt_Cys-con_subtyp"/>
</dbReference>
<reference evidence="3" key="1">
    <citation type="submission" date="2019-04" db="EMBL/GenBank/DDBJ databases">
        <authorList>
            <consortium name="Science for Life Laboratories"/>
        </authorList>
    </citation>
    <scope>NUCLEOTIDE SEQUENCE</scope>
    <source>
        <strain evidence="3">MBLW1</strain>
    </source>
</reference>
<dbReference type="EMBL" id="LR586016">
    <property type="protein sequence ID" value="VIP03596.1"/>
    <property type="molecule type" value="Genomic_DNA"/>
</dbReference>
<gene>
    <name evidence="3" type="ORF">GMBLW1_03640</name>
</gene>
<dbReference type="GO" id="GO:0048471">
    <property type="term" value="C:perinuclear region of cytoplasm"/>
    <property type="evidence" value="ECO:0007669"/>
    <property type="project" value="TreeGrafter"/>
</dbReference>
<protein>
    <recommendedName>
        <fullName evidence="5">Repeat-companion domain protein</fullName>
    </recommendedName>
</protein>
<dbReference type="GO" id="GO:0005829">
    <property type="term" value="C:cytosol"/>
    <property type="evidence" value="ECO:0007669"/>
    <property type="project" value="TreeGrafter"/>
</dbReference>
<keyword evidence="1" id="KW-0433">Leucine-rich repeat</keyword>